<dbReference type="PANTHER" id="PTHR46481:SF10">
    <property type="entry name" value="ZINC FINGER BED DOMAIN-CONTAINING PROTEIN 39"/>
    <property type="match status" value="1"/>
</dbReference>
<evidence type="ECO:0000256" key="6">
    <source>
        <dbReference type="SAM" id="MobiDB-lite"/>
    </source>
</evidence>
<comment type="subcellular location">
    <subcellularLocation>
        <location evidence="1">Nucleus</location>
    </subcellularLocation>
</comment>
<dbReference type="InterPro" id="IPR052035">
    <property type="entry name" value="ZnF_BED_domain_contain"/>
</dbReference>
<gene>
    <name evidence="8" type="ORF">BU14_0095s0011</name>
</gene>
<reference evidence="8 9" key="1">
    <citation type="submission" date="2017-03" db="EMBL/GenBank/DDBJ databases">
        <title>WGS assembly of Porphyra umbilicalis.</title>
        <authorList>
            <person name="Brawley S.H."/>
            <person name="Blouin N.A."/>
            <person name="Ficko-Blean E."/>
            <person name="Wheeler G.L."/>
            <person name="Lohr M."/>
            <person name="Goodson H.V."/>
            <person name="Jenkins J.W."/>
            <person name="Blaby-Haas C.E."/>
            <person name="Helliwell K.E."/>
            <person name="Chan C."/>
            <person name="Marriage T."/>
            <person name="Bhattacharya D."/>
            <person name="Klein A.S."/>
            <person name="Badis Y."/>
            <person name="Brodie J."/>
            <person name="Cao Y."/>
            <person name="Collen J."/>
            <person name="Dittami S.M."/>
            <person name="Gachon C.M."/>
            <person name="Green B.R."/>
            <person name="Karpowicz S."/>
            <person name="Kim J.W."/>
            <person name="Kudahl U."/>
            <person name="Lin S."/>
            <person name="Michel G."/>
            <person name="Mittag M."/>
            <person name="Olson B.J."/>
            <person name="Pangilinan J."/>
            <person name="Peng Y."/>
            <person name="Qiu H."/>
            <person name="Shu S."/>
            <person name="Singer J.T."/>
            <person name="Smith A.G."/>
            <person name="Sprecher B.N."/>
            <person name="Wagner V."/>
            <person name="Wang W."/>
            <person name="Wang Z.-Y."/>
            <person name="Yan J."/>
            <person name="Yarish C."/>
            <person name="Zoeuner-Riek S."/>
            <person name="Zhuang Y."/>
            <person name="Zou Y."/>
            <person name="Lindquist E.A."/>
            <person name="Grimwood J."/>
            <person name="Barry K."/>
            <person name="Rokhsar D.S."/>
            <person name="Schmutz J."/>
            <person name="Stiller J.W."/>
            <person name="Grossman A.R."/>
            <person name="Prochnik S.E."/>
        </authorList>
    </citation>
    <scope>NUCLEOTIDE SEQUENCE [LARGE SCALE GENOMIC DNA]</scope>
    <source>
        <strain evidence="8">4086291</strain>
    </source>
</reference>
<protein>
    <recommendedName>
        <fullName evidence="7">HAT C-terminal dimerisation domain-containing protein</fullName>
    </recommendedName>
</protein>
<feature type="domain" description="HAT C-terminal dimerisation" evidence="7">
    <location>
        <begin position="544"/>
        <end position="603"/>
    </location>
</feature>
<evidence type="ECO:0000256" key="1">
    <source>
        <dbReference type="ARBA" id="ARBA00004123"/>
    </source>
</evidence>
<keyword evidence="3" id="KW-0863">Zinc-finger</keyword>
<dbReference type="GO" id="GO:0005634">
    <property type="term" value="C:nucleus"/>
    <property type="evidence" value="ECO:0007669"/>
    <property type="project" value="UniProtKB-SubCell"/>
</dbReference>
<organism evidence="8 9">
    <name type="scientific">Porphyra umbilicalis</name>
    <name type="common">Purple laver</name>
    <name type="synonym">Red alga</name>
    <dbReference type="NCBI Taxonomy" id="2786"/>
    <lineage>
        <taxon>Eukaryota</taxon>
        <taxon>Rhodophyta</taxon>
        <taxon>Bangiophyceae</taxon>
        <taxon>Bangiales</taxon>
        <taxon>Bangiaceae</taxon>
        <taxon>Porphyra</taxon>
    </lineage>
</organism>
<accession>A0A1X6PDU0</accession>
<dbReference type="Proteomes" id="UP000218209">
    <property type="component" value="Unassembled WGS sequence"/>
</dbReference>
<dbReference type="GO" id="GO:0008270">
    <property type="term" value="F:zinc ion binding"/>
    <property type="evidence" value="ECO:0007669"/>
    <property type="project" value="UniProtKB-KW"/>
</dbReference>
<keyword evidence="4" id="KW-0862">Zinc</keyword>
<keyword evidence="2" id="KW-0479">Metal-binding</keyword>
<dbReference type="InterPro" id="IPR012337">
    <property type="entry name" value="RNaseH-like_sf"/>
</dbReference>
<evidence type="ECO:0000256" key="5">
    <source>
        <dbReference type="ARBA" id="ARBA00023242"/>
    </source>
</evidence>
<feature type="compositionally biased region" description="Acidic residues" evidence="6">
    <location>
        <begin position="646"/>
        <end position="664"/>
    </location>
</feature>
<dbReference type="InterPro" id="IPR008906">
    <property type="entry name" value="HATC_C_dom"/>
</dbReference>
<feature type="region of interest" description="Disordered" evidence="6">
    <location>
        <begin position="642"/>
        <end position="664"/>
    </location>
</feature>
<evidence type="ECO:0000313" key="8">
    <source>
        <dbReference type="EMBL" id="OSX78895.1"/>
    </source>
</evidence>
<dbReference type="EMBL" id="KV918802">
    <property type="protein sequence ID" value="OSX78895.1"/>
    <property type="molecule type" value="Genomic_DNA"/>
</dbReference>
<dbReference type="GO" id="GO:0046983">
    <property type="term" value="F:protein dimerization activity"/>
    <property type="evidence" value="ECO:0007669"/>
    <property type="project" value="InterPro"/>
</dbReference>
<dbReference type="SUPFAM" id="SSF53098">
    <property type="entry name" value="Ribonuclease H-like"/>
    <property type="match status" value="1"/>
</dbReference>
<dbReference type="OrthoDB" id="1607513at2759"/>
<keyword evidence="5" id="KW-0539">Nucleus</keyword>
<dbReference type="Pfam" id="PF05699">
    <property type="entry name" value="Dimer_Tnp_hAT"/>
    <property type="match status" value="1"/>
</dbReference>
<name>A0A1X6PDU0_PORUM</name>
<dbReference type="PANTHER" id="PTHR46481">
    <property type="entry name" value="ZINC FINGER BED DOMAIN-CONTAINING PROTEIN 4"/>
    <property type="match status" value="1"/>
</dbReference>
<evidence type="ECO:0000256" key="2">
    <source>
        <dbReference type="ARBA" id="ARBA00022723"/>
    </source>
</evidence>
<evidence type="ECO:0000256" key="3">
    <source>
        <dbReference type="ARBA" id="ARBA00022771"/>
    </source>
</evidence>
<evidence type="ECO:0000256" key="4">
    <source>
        <dbReference type="ARBA" id="ARBA00022833"/>
    </source>
</evidence>
<keyword evidence="9" id="KW-1185">Reference proteome</keyword>
<evidence type="ECO:0000313" key="9">
    <source>
        <dbReference type="Proteomes" id="UP000218209"/>
    </source>
</evidence>
<sequence length="664" mass="71811">MQVMTSSSHAFASSDFVRAFLAGFRVSNAPPANNILIHHLTEIAAYVATDLQRSLADIAKAYGCIPWAHVSTDMWTARHSRESYGAVIIRYVDLDTLLQTEKSLGVWRFPGKHDHQSIQTWLIAQRASFNLAVSDVASSTTDAGANVKKALDELGPALIACVVHGLHNAVRHALGASGEAPNRRAARVMVGGRRTQRARVACRNAPANELLGQLRATVRFFQHSDAAAQQMSGLPIAEDPAIRHLQSEMATRWGSTYLSLSRLYTMWPRVTAFFRSPALTADQRERRVLHRDWDQLHYMITVLAPVYEVTNSVQSATATLAEVFPLLVPLRHTLQQDVIQAPKYPELPLSVGAAAIEAYLVSNADVAVMKIDNRLYLIEWMHVDVVAGRECLCEAAPQTVYVLLQELDRIFFNPQDKSKNWLENLAVLKAVVLCPGGLKLLGEVAEWIGCDNPAAGALEAVKWAAKGSYAAEEVSNLSQTAASATADGHGAPVSDERAAARSSLLTWKGRAGAEPSPAVAAPGAQRVVQDEVDNVLRLCQTTAETSALSFWGLNRQQFPALFPLAASALGAAASSASCEREFSIAGRVVRPERSSLSVTSVEMHSLVGANADVLPTDAPQCILSLTHGAAAAFRSGMNTYVPAAGDGEEEEHWTSGTDEEELED</sequence>
<dbReference type="AlphaFoldDB" id="A0A1X6PDU0"/>
<proteinExistence type="predicted"/>
<evidence type="ECO:0000259" key="7">
    <source>
        <dbReference type="Pfam" id="PF05699"/>
    </source>
</evidence>